<keyword evidence="6" id="KW-0464">Manganese</keyword>
<keyword evidence="3" id="KW-0479">Metal-binding</keyword>
<comment type="cofactor">
    <cofactor evidence="1">
        <name>Mn(2+)</name>
        <dbReference type="ChEBI" id="CHEBI:29035"/>
    </cofactor>
</comment>
<evidence type="ECO:0000256" key="2">
    <source>
        <dbReference type="ARBA" id="ARBA00001946"/>
    </source>
</evidence>
<dbReference type="GO" id="GO:0010945">
    <property type="term" value="F:coenzyme A diphosphatase activity"/>
    <property type="evidence" value="ECO:0007669"/>
    <property type="project" value="InterPro"/>
</dbReference>
<dbReference type="AlphaFoldDB" id="A0A543I200"/>
<keyword evidence="5" id="KW-0460">Magnesium</keyword>
<sequence length="246" mass="26064">MTQVVSGIAYAGRSGSIDPSPALGAGEAPRPDWLHELAERVSSTPPEWFSKFLPPDEGARESAVLILFGPPPAGATDEGEHVVLIERSHTMRTQPAQIAFPGGARDLEDDDLVATALREAEEEVGLDPSGVDVLAVLPSLFLSPANFVVAPVLGWWSSPSPIGVRDPAEVHDVLSVPVTHLVDPGHRFSVTHPSGYVGAAFEIGDLLLWGFTAGLLSSLLELGGRSQPWDPALQRPLPPRYLGGGR</sequence>
<dbReference type="PROSITE" id="PS51462">
    <property type="entry name" value="NUDIX"/>
    <property type="match status" value="1"/>
</dbReference>
<proteinExistence type="predicted"/>
<dbReference type="EMBL" id="VFPM01000001">
    <property type="protein sequence ID" value="TQM64577.1"/>
    <property type="molecule type" value="Genomic_DNA"/>
</dbReference>
<keyword evidence="9" id="KW-1185">Reference proteome</keyword>
<dbReference type="GO" id="GO:0046872">
    <property type="term" value="F:metal ion binding"/>
    <property type="evidence" value="ECO:0007669"/>
    <property type="project" value="UniProtKB-KW"/>
</dbReference>
<dbReference type="InterPro" id="IPR045121">
    <property type="entry name" value="CoAse"/>
</dbReference>
<evidence type="ECO:0000313" key="8">
    <source>
        <dbReference type="EMBL" id="TQM64577.1"/>
    </source>
</evidence>
<accession>A0A543I200</accession>
<evidence type="ECO:0000256" key="5">
    <source>
        <dbReference type="ARBA" id="ARBA00022842"/>
    </source>
</evidence>
<dbReference type="PANTHER" id="PTHR12992">
    <property type="entry name" value="NUDIX HYDROLASE"/>
    <property type="match status" value="1"/>
</dbReference>
<dbReference type="Gene3D" id="3.90.79.10">
    <property type="entry name" value="Nucleoside Triphosphate Pyrophosphohydrolase"/>
    <property type="match status" value="1"/>
</dbReference>
<organism evidence="8 9">
    <name type="scientific">Humibacillus xanthopallidus</name>
    <dbReference type="NCBI Taxonomy" id="412689"/>
    <lineage>
        <taxon>Bacteria</taxon>
        <taxon>Bacillati</taxon>
        <taxon>Actinomycetota</taxon>
        <taxon>Actinomycetes</taxon>
        <taxon>Micrococcales</taxon>
        <taxon>Intrasporangiaceae</taxon>
        <taxon>Humibacillus</taxon>
    </lineage>
</organism>
<dbReference type="CDD" id="cd03426">
    <property type="entry name" value="NUDIX_CoAse_Nudt7"/>
    <property type="match status" value="1"/>
</dbReference>
<evidence type="ECO:0000256" key="6">
    <source>
        <dbReference type="ARBA" id="ARBA00023211"/>
    </source>
</evidence>
<name>A0A543I200_9MICO</name>
<feature type="domain" description="Nudix hydrolase" evidence="7">
    <location>
        <begin position="58"/>
        <end position="201"/>
    </location>
</feature>
<comment type="caution">
    <text evidence="8">The sequence shown here is derived from an EMBL/GenBank/DDBJ whole genome shotgun (WGS) entry which is preliminary data.</text>
</comment>
<evidence type="ECO:0000256" key="4">
    <source>
        <dbReference type="ARBA" id="ARBA00022801"/>
    </source>
</evidence>
<comment type="cofactor">
    <cofactor evidence="2">
        <name>Mg(2+)</name>
        <dbReference type="ChEBI" id="CHEBI:18420"/>
    </cofactor>
</comment>
<keyword evidence="4" id="KW-0378">Hydrolase</keyword>
<protein>
    <submittedName>
        <fullName evidence="8">NUDIX domain-containing protein</fullName>
    </submittedName>
</protein>
<dbReference type="Proteomes" id="UP000316747">
    <property type="component" value="Unassembled WGS sequence"/>
</dbReference>
<evidence type="ECO:0000256" key="1">
    <source>
        <dbReference type="ARBA" id="ARBA00001936"/>
    </source>
</evidence>
<dbReference type="PANTHER" id="PTHR12992:SF11">
    <property type="entry name" value="MITOCHONDRIAL COENZYME A DIPHOSPHATASE NUDT8"/>
    <property type="match status" value="1"/>
</dbReference>
<dbReference type="InterPro" id="IPR015797">
    <property type="entry name" value="NUDIX_hydrolase-like_dom_sf"/>
</dbReference>
<gene>
    <name evidence="8" type="ORF">FBY41_0946</name>
</gene>
<evidence type="ECO:0000259" key="7">
    <source>
        <dbReference type="PROSITE" id="PS51462"/>
    </source>
</evidence>
<reference evidence="8 9" key="1">
    <citation type="submission" date="2019-06" db="EMBL/GenBank/DDBJ databases">
        <title>Genome sequencing of plant associated microbes to promote plant fitness in Sorghum bicolor and Oryza sativa.</title>
        <authorList>
            <person name="Coleman-Derr D."/>
        </authorList>
    </citation>
    <scope>NUCLEOTIDE SEQUENCE [LARGE SCALE GENOMIC DNA]</scope>
    <source>
        <strain evidence="8 9">KV-663</strain>
    </source>
</reference>
<dbReference type="OrthoDB" id="9802805at2"/>
<evidence type="ECO:0000313" key="9">
    <source>
        <dbReference type="Proteomes" id="UP000316747"/>
    </source>
</evidence>
<dbReference type="InterPro" id="IPR000086">
    <property type="entry name" value="NUDIX_hydrolase_dom"/>
</dbReference>
<dbReference type="Pfam" id="PF00293">
    <property type="entry name" value="NUDIX"/>
    <property type="match status" value="1"/>
</dbReference>
<dbReference type="SUPFAM" id="SSF55811">
    <property type="entry name" value="Nudix"/>
    <property type="match status" value="1"/>
</dbReference>
<evidence type="ECO:0000256" key="3">
    <source>
        <dbReference type="ARBA" id="ARBA00022723"/>
    </source>
</evidence>
<dbReference type="RefSeq" id="WP_141842199.1">
    <property type="nucleotide sequence ID" value="NZ_VFPM01000001.1"/>
</dbReference>